<dbReference type="Gene3D" id="3.30.930.30">
    <property type="match status" value="1"/>
</dbReference>
<comment type="caution">
    <text evidence="4">The sequence shown here is derived from an EMBL/GenBank/DDBJ whole genome shotgun (WGS) entry which is preliminary data.</text>
</comment>
<evidence type="ECO:0000256" key="1">
    <source>
        <dbReference type="ARBA" id="ARBA00010873"/>
    </source>
</evidence>
<dbReference type="EMBL" id="JACQCR010000043">
    <property type="protein sequence ID" value="MBI3631058.1"/>
    <property type="molecule type" value="Genomic_DNA"/>
</dbReference>
<evidence type="ECO:0000259" key="3">
    <source>
        <dbReference type="Pfam" id="PF03389"/>
    </source>
</evidence>
<organism evidence="4 5">
    <name type="scientific">Candidatus Sungiibacteriota bacterium</name>
    <dbReference type="NCBI Taxonomy" id="2750080"/>
    <lineage>
        <taxon>Bacteria</taxon>
        <taxon>Candidatus Sungiibacteriota</taxon>
    </lineage>
</organism>
<comment type="similarity">
    <text evidence="1">Belongs to the MobA/MobL family.</text>
</comment>
<dbReference type="Pfam" id="PF03389">
    <property type="entry name" value="MobA_MobL"/>
    <property type="match status" value="1"/>
</dbReference>
<dbReference type="AlphaFoldDB" id="A0A932QYX3"/>
<sequence>MAFHDMDSHNPHCHILLTTREIEGDGFADKKCAAWQASYNTGGGRVLVSNGCIEAEREAWAAACNKALEKQGEEARIDHRSFKRQGIDKIPTFHIGKDAWHLEKRGIATNLMSRFKDIVFHNAAIEKLKAFQKAMQAKPFYKLSVLQKAREALGWFFDKPKQDLAHNKQHPDMER</sequence>
<evidence type="ECO:0000313" key="5">
    <source>
        <dbReference type="Proteomes" id="UP000753196"/>
    </source>
</evidence>
<dbReference type="InterPro" id="IPR005053">
    <property type="entry name" value="MobA_MobL"/>
</dbReference>
<accession>A0A932QYX3</accession>
<dbReference type="Proteomes" id="UP000753196">
    <property type="component" value="Unassembled WGS sequence"/>
</dbReference>
<reference evidence="4" key="1">
    <citation type="submission" date="2020-07" db="EMBL/GenBank/DDBJ databases">
        <title>Huge and variable diversity of episymbiotic CPR bacteria and DPANN archaea in groundwater ecosystems.</title>
        <authorList>
            <person name="He C.Y."/>
            <person name="Keren R."/>
            <person name="Whittaker M."/>
            <person name="Farag I.F."/>
            <person name="Doudna J."/>
            <person name="Cate J.H.D."/>
            <person name="Banfield J.F."/>
        </authorList>
    </citation>
    <scope>NUCLEOTIDE SEQUENCE</scope>
    <source>
        <strain evidence="4">NC_groundwater_973_Pr1_S-0.2um_54_13</strain>
    </source>
</reference>
<evidence type="ECO:0000313" key="4">
    <source>
        <dbReference type="EMBL" id="MBI3631058.1"/>
    </source>
</evidence>
<evidence type="ECO:0000256" key="2">
    <source>
        <dbReference type="ARBA" id="ARBA00022971"/>
    </source>
</evidence>
<feature type="domain" description="MobA/MobL protein" evidence="3">
    <location>
        <begin position="1"/>
        <end position="105"/>
    </location>
</feature>
<gene>
    <name evidence="4" type="ORF">HY221_01865</name>
</gene>
<protein>
    <submittedName>
        <fullName evidence="4">MobA/MobL family protein</fullName>
    </submittedName>
</protein>
<proteinExistence type="inferred from homology"/>
<name>A0A932QYX3_9BACT</name>
<keyword evidence="2" id="KW-0184">Conjugation</keyword>